<evidence type="ECO:0000313" key="3">
    <source>
        <dbReference type="Proteomes" id="UP000783390"/>
    </source>
</evidence>
<dbReference type="InterPro" id="IPR012544">
    <property type="entry name" value="PHb"/>
</dbReference>
<dbReference type="Proteomes" id="UP000783390">
    <property type="component" value="Unassembled WGS sequence"/>
</dbReference>
<dbReference type="EMBL" id="JAGGJZ010000022">
    <property type="protein sequence ID" value="MBP1890920.1"/>
    <property type="molecule type" value="Genomic_DNA"/>
</dbReference>
<sequence>MGELTNKKVFTFYEEIGIPEDLKKFVNKNETALFAVKTFRDAAIFTDKKILICDKQGITSKKTEYYAIPYSKIITYSIETAGRMDLDAEIKLFLAGGLNIELEFIKNRQLDELLFKVFNIIDDYVIK</sequence>
<comment type="caution">
    <text evidence="2">The sequence shown here is derived from an EMBL/GenBank/DDBJ whole genome shotgun (WGS) entry which is preliminary data.</text>
</comment>
<keyword evidence="3" id="KW-1185">Reference proteome</keyword>
<organism evidence="2 3">
    <name type="scientific">Clostridium moniliforme</name>
    <dbReference type="NCBI Taxonomy" id="39489"/>
    <lineage>
        <taxon>Bacteria</taxon>
        <taxon>Bacillati</taxon>
        <taxon>Bacillota</taxon>
        <taxon>Clostridia</taxon>
        <taxon>Eubacteriales</taxon>
        <taxon>Clostridiaceae</taxon>
        <taxon>Clostridium</taxon>
    </lineage>
</organism>
<reference evidence="2 3" key="1">
    <citation type="submission" date="2021-03" db="EMBL/GenBank/DDBJ databases">
        <title>Genomic Encyclopedia of Type Strains, Phase IV (KMG-IV): sequencing the most valuable type-strain genomes for metagenomic binning, comparative biology and taxonomic classification.</title>
        <authorList>
            <person name="Goeker M."/>
        </authorList>
    </citation>
    <scope>NUCLEOTIDE SEQUENCE [LARGE SCALE GENOMIC DNA]</scope>
    <source>
        <strain evidence="2 3">DSM 3984</strain>
    </source>
</reference>
<gene>
    <name evidence="2" type="ORF">J2Z53_002580</name>
</gene>
<dbReference type="InterPro" id="IPR037063">
    <property type="entry name" value="PHb_sf"/>
</dbReference>
<dbReference type="CDD" id="cd13225">
    <property type="entry name" value="PH-like_bacteria"/>
    <property type="match status" value="1"/>
</dbReference>
<dbReference type="RefSeq" id="WP_209797831.1">
    <property type="nucleotide sequence ID" value="NZ_JAGGJZ010000022.1"/>
</dbReference>
<accession>A0ABS4F3U1</accession>
<dbReference type="Gene3D" id="2.30.29.50">
    <property type="entry name" value="Bacterial Pleckstrin homology domain"/>
    <property type="match status" value="1"/>
</dbReference>
<evidence type="ECO:0000313" key="2">
    <source>
        <dbReference type="EMBL" id="MBP1890920.1"/>
    </source>
</evidence>
<protein>
    <recommendedName>
        <fullName evidence="1">Bacterial Pleckstrin homology domain-containing protein</fullName>
    </recommendedName>
</protein>
<feature type="domain" description="Bacterial Pleckstrin homology" evidence="1">
    <location>
        <begin position="17"/>
        <end position="113"/>
    </location>
</feature>
<dbReference type="Pfam" id="PF08000">
    <property type="entry name" value="bPH_1"/>
    <property type="match status" value="1"/>
</dbReference>
<dbReference type="PANTHER" id="PTHR35796">
    <property type="entry name" value="HYPOTHETICAL CYTOSOLIC PROTEIN"/>
    <property type="match status" value="1"/>
</dbReference>
<evidence type="ECO:0000259" key="1">
    <source>
        <dbReference type="Pfam" id="PF08000"/>
    </source>
</evidence>
<proteinExistence type="predicted"/>
<dbReference type="PANTHER" id="PTHR35796:SF3">
    <property type="entry name" value="BHLH DOMAIN-CONTAINING PROTEIN"/>
    <property type="match status" value="1"/>
</dbReference>
<dbReference type="SUPFAM" id="SSF50729">
    <property type="entry name" value="PH domain-like"/>
    <property type="match status" value="1"/>
</dbReference>
<name>A0ABS4F3U1_9CLOT</name>